<dbReference type="GO" id="GO:0008270">
    <property type="term" value="F:zinc ion binding"/>
    <property type="evidence" value="ECO:0007669"/>
    <property type="project" value="UniProtKB-KW"/>
</dbReference>
<dbReference type="AlphaFoldDB" id="A0AAD9FXP6"/>
<dbReference type="EMBL" id="JAODAN010000001">
    <property type="protein sequence ID" value="KAK1927943.1"/>
    <property type="molecule type" value="Genomic_DNA"/>
</dbReference>
<dbReference type="Gene3D" id="4.10.1110.10">
    <property type="entry name" value="AN1-like Zinc finger"/>
    <property type="match status" value="1"/>
</dbReference>
<evidence type="ECO:0000256" key="3">
    <source>
        <dbReference type="ARBA" id="ARBA00022833"/>
    </source>
</evidence>
<feature type="domain" description="AN1-type" evidence="5">
    <location>
        <begin position="405"/>
        <end position="444"/>
    </location>
</feature>
<keyword evidence="7" id="KW-1185">Reference proteome</keyword>
<dbReference type="InterPro" id="IPR000058">
    <property type="entry name" value="Znf_AN1"/>
</dbReference>
<name>A0AAD9FXP6_PAPLA</name>
<evidence type="ECO:0000313" key="6">
    <source>
        <dbReference type="EMBL" id="KAK1927943.1"/>
    </source>
</evidence>
<reference evidence="6" key="1">
    <citation type="submission" date="2023-02" db="EMBL/GenBank/DDBJ databases">
        <title>Identification and recombinant expression of a fungal hydrolase from Papiliotrema laurentii that hydrolyzes apple cutin and clears colloidal polyester polyurethane.</title>
        <authorList>
            <consortium name="DOE Joint Genome Institute"/>
            <person name="Roman V.A."/>
            <person name="Bojanowski C."/>
            <person name="Crable B.R."/>
            <person name="Wagner D.N."/>
            <person name="Hung C.S."/>
            <person name="Nadeau L.J."/>
            <person name="Schratz L."/>
            <person name="Haridas S."/>
            <person name="Pangilinan J."/>
            <person name="Lipzen A."/>
            <person name="Na H."/>
            <person name="Yan M."/>
            <person name="Ng V."/>
            <person name="Grigoriev I.V."/>
            <person name="Spatafora J.W."/>
            <person name="Barlow D."/>
            <person name="Biffinger J."/>
            <person name="Kelley-Loughnane N."/>
            <person name="Varaljay V.A."/>
            <person name="Crookes-Goodson W.J."/>
        </authorList>
    </citation>
    <scope>NUCLEOTIDE SEQUENCE</scope>
    <source>
        <strain evidence="6">5307AH</strain>
    </source>
</reference>
<evidence type="ECO:0000259" key="5">
    <source>
        <dbReference type="SMART" id="SM00154"/>
    </source>
</evidence>
<accession>A0AAD9FXP6</accession>
<evidence type="ECO:0000313" key="7">
    <source>
        <dbReference type="Proteomes" id="UP001182556"/>
    </source>
</evidence>
<gene>
    <name evidence="6" type="ORF">DB88DRAFT_508001</name>
</gene>
<comment type="caution">
    <text evidence="6">The sequence shown here is derived from an EMBL/GenBank/DDBJ whole genome shotgun (WGS) entry which is preliminary data.</text>
</comment>
<evidence type="ECO:0000256" key="4">
    <source>
        <dbReference type="SAM" id="MobiDB-lite"/>
    </source>
</evidence>
<evidence type="ECO:0000256" key="1">
    <source>
        <dbReference type="ARBA" id="ARBA00022723"/>
    </source>
</evidence>
<protein>
    <recommendedName>
        <fullName evidence="5">AN1-type domain-containing protein</fullName>
    </recommendedName>
</protein>
<dbReference type="SUPFAM" id="SSF118310">
    <property type="entry name" value="AN1-like Zinc finger"/>
    <property type="match status" value="1"/>
</dbReference>
<dbReference type="InterPro" id="IPR035896">
    <property type="entry name" value="AN1-like_Znf"/>
</dbReference>
<proteinExistence type="predicted"/>
<dbReference type="SMART" id="SM00154">
    <property type="entry name" value="ZnF_AN1"/>
    <property type="match status" value="1"/>
</dbReference>
<feature type="compositionally biased region" description="Low complexity" evidence="4">
    <location>
        <begin position="379"/>
        <end position="388"/>
    </location>
</feature>
<dbReference type="Pfam" id="PF01428">
    <property type="entry name" value="zf-AN1"/>
    <property type="match status" value="1"/>
</dbReference>
<keyword evidence="2" id="KW-0863">Zinc-finger</keyword>
<feature type="region of interest" description="Disordered" evidence="4">
    <location>
        <begin position="376"/>
        <end position="404"/>
    </location>
</feature>
<organism evidence="6 7">
    <name type="scientific">Papiliotrema laurentii</name>
    <name type="common">Cryptococcus laurentii</name>
    <dbReference type="NCBI Taxonomy" id="5418"/>
    <lineage>
        <taxon>Eukaryota</taxon>
        <taxon>Fungi</taxon>
        <taxon>Dikarya</taxon>
        <taxon>Basidiomycota</taxon>
        <taxon>Agaricomycotina</taxon>
        <taxon>Tremellomycetes</taxon>
        <taxon>Tremellales</taxon>
        <taxon>Rhynchogastremaceae</taxon>
        <taxon>Papiliotrema</taxon>
    </lineage>
</organism>
<sequence>MVESEGLQPRSAGLDMLPPSSIIPLSLASSQSDTPFPQEYDPLCASSSLTTSQPQPPDRFPLAQPRRLALPITPSFAQGSQEASGVQQANNGSTTITTNCKSLETGDGIAPSLFPTSTTAPLTGEEIPAHPGHTFRRESHQVCADMVGIISMSRTSGVSPGRLRETIERRAETLRDISSDAVHDTLAGLLNAPPDAPPFHDLALLSQTLGCEPYLSDTMVDDESNPWSEYILLFIDTLLVLYRPVATDPIALLHGYGESGENDEMDQAAFGASTATALGSRVLFLIPHAHHHAIKALWFALIYLSIAYFGSERGVTCDFLLGQIDEEWSDRERYAARMGKPCWSEHPWENGVEAEWPAKKRCQFRVVYNIPSVAKPASEESSAPPAESDGQTPESGPAPVTMTANPTQCPSAALKIVGECPHCQKAFCGSHRTPESHNCVGIQACRDAAFQANKERLERERTTASKIAQA</sequence>
<feature type="region of interest" description="Disordered" evidence="4">
    <location>
        <begin position="25"/>
        <end position="62"/>
    </location>
</feature>
<dbReference type="Proteomes" id="UP001182556">
    <property type="component" value="Unassembled WGS sequence"/>
</dbReference>
<keyword evidence="1" id="KW-0479">Metal-binding</keyword>
<keyword evidence="3" id="KW-0862">Zinc</keyword>
<evidence type="ECO:0000256" key="2">
    <source>
        <dbReference type="ARBA" id="ARBA00022771"/>
    </source>
</evidence>